<dbReference type="SUPFAM" id="SSF110997">
    <property type="entry name" value="Sporulation related repeat"/>
    <property type="match status" value="1"/>
</dbReference>
<feature type="transmembrane region" description="Helical" evidence="1">
    <location>
        <begin position="162"/>
        <end position="179"/>
    </location>
</feature>
<keyword evidence="1" id="KW-0472">Membrane</keyword>
<feature type="domain" description="SPOR" evidence="2">
    <location>
        <begin position="328"/>
        <end position="404"/>
    </location>
</feature>
<evidence type="ECO:0000313" key="4">
    <source>
        <dbReference type="Proteomes" id="UP000241771"/>
    </source>
</evidence>
<keyword evidence="1" id="KW-1133">Transmembrane helix</keyword>
<comment type="caution">
    <text evidence="3">The sequence shown here is derived from an EMBL/GenBank/DDBJ whole genome shotgun (WGS) entry which is preliminary data.</text>
</comment>
<feature type="transmembrane region" description="Helical" evidence="1">
    <location>
        <begin position="244"/>
        <end position="263"/>
    </location>
</feature>
<organism evidence="3 4">
    <name type="scientific">Photobacterium sanctipauli</name>
    <dbReference type="NCBI Taxonomy" id="1342794"/>
    <lineage>
        <taxon>Bacteria</taxon>
        <taxon>Pseudomonadati</taxon>
        <taxon>Pseudomonadota</taxon>
        <taxon>Gammaproteobacteria</taxon>
        <taxon>Vibrionales</taxon>
        <taxon>Vibrionaceae</taxon>
        <taxon>Photobacterium</taxon>
    </lineage>
</organism>
<reference evidence="3 4" key="1">
    <citation type="submission" date="2018-01" db="EMBL/GenBank/DDBJ databases">
        <title>Whole genome sequencing of Histamine producing bacteria.</title>
        <authorList>
            <person name="Butler K."/>
        </authorList>
    </citation>
    <scope>NUCLEOTIDE SEQUENCE [LARGE SCALE GENOMIC DNA]</scope>
    <source>
        <strain evidence="3 4">DSM 100436</strain>
    </source>
</reference>
<dbReference type="Proteomes" id="UP000241771">
    <property type="component" value="Unassembled WGS sequence"/>
</dbReference>
<dbReference type="InterPro" id="IPR017732">
    <property type="entry name" value="T4/T6SS_DotU"/>
</dbReference>
<dbReference type="InterPro" id="IPR007730">
    <property type="entry name" value="SPOR-like_dom"/>
</dbReference>
<name>A0A2T3NYQ5_9GAMM</name>
<dbReference type="Gene3D" id="1.25.40.590">
    <property type="entry name" value="Type IV / VI secretion system, DotU"/>
    <property type="match status" value="1"/>
</dbReference>
<dbReference type="GO" id="GO:0042834">
    <property type="term" value="F:peptidoglycan binding"/>
    <property type="evidence" value="ECO:0007669"/>
    <property type="project" value="InterPro"/>
</dbReference>
<dbReference type="OrthoDB" id="345640at2"/>
<dbReference type="InterPro" id="IPR036680">
    <property type="entry name" value="SPOR-like_sf"/>
</dbReference>
<evidence type="ECO:0000256" key="1">
    <source>
        <dbReference type="SAM" id="Phobius"/>
    </source>
</evidence>
<dbReference type="RefSeq" id="WP_036818996.1">
    <property type="nucleotide sequence ID" value="NZ_JGVO01000185.1"/>
</dbReference>
<dbReference type="Pfam" id="PF05036">
    <property type="entry name" value="SPOR"/>
    <property type="match status" value="1"/>
</dbReference>
<dbReference type="PROSITE" id="PS51724">
    <property type="entry name" value="SPOR"/>
    <property type="match status" value="1"/>
</dbReference>
<dbReference type="PANTHER" id="PTHR38033:SF1">
    <property type="entry name" value="DOTU FAMILY TYPE IV_VI SECRETION SYSTEM PROTEIN"/>
    <property type="match status" value="1"/>
</dbReference>
<dbReference type="InterPro" id="IPR038522">
    <property type="entry name" value="T4/T6SS_DotU_sf"/>
</dbReference>
<accession>A0A2T3NYQ5</accession>
<dbReference type="PANTHER" id="PTHR38033">
    <property type="entry name" value="MEMBRANE PROTEIN-RELATED"/>
    <property type="match status" value="1"/>
</dbReference>
<evidence type="ECO:0000259" key="2">
    <source>
        <dbReference type="PROSITE" id="PS51724"/>
    </source>
</evidence>
<dbReference type="EMBL" id="PYMA01000002">
    <property type="protein sequence ID" value="PSW21407.1"/>
    <property type="molecule type" value="Genomic_DNA"/>
</dbReference>
<dbReference type="NCBIfam" id="TIGR03349">
    <property type="entry name" value="IV_VI_DotU"/>
    <property type="match status" value="1"/>
</dbReference>
<proteinExistence type="predicted"/>
<keyword evidence="1" id="KW-0812">Transmembrane</keyword>
<gene>
    <name evidence="3" type="ORF">C9I98_05585</name>
</gene>
<evidence type="ECO:0000313" key="3">
    <source>
        <dbReference type="EMBL" id="PSW21407.1"/>
    </source>
</evidence>
<dbReference type="Pfam" id="PF09850">
    <property type="entry name" value="DotU"/>
    <property type="match status" value="1"/>
</dbReference>
<dbReference type="NCBIfam" id="NF038228">
    <property type="entry name" value="IcmH_DotU_IVB"/>
    <property type="match status" value="1"/>
</dbReference>
<dbReference type="AlphaFoldDB" id="A0A2T3NYQ5"/>
<sequence>MSDLFDEETVAVATRTEGKPAADGQARQGIPLSHSSLLKNKARYTLAQQASQPFENRLLNVSKRLLSLSVTVKRMQCPEDLFTFRAGIKQAITELKYDIAKLEYPPSVADKTCFLFAAMLDEQIVHSTWGEAAGWENQTLVSELFGIKNGGEQFYIVAERALLQPVLLVDMLELIYILLKVGFKGRYRVEGREQFTTILKRLEEAVFAKQRMYKQSDRIAQVLVEIEQPLKQQKPRRPLKTGRFVLLFALLTLGTWGGLQYWYQNSAPIKAAPFVNLTDFTDSIYRVESSQDNEYVYTSMPADINASFAATPASKPSVVMPTNNQNQPASGQVWFVQLATFNTRQNVEKFQARYSQAIPNTSVDEWQGKYRLLSIGSNRDAAIQTLATANQQGIKDAFIFSEKR</sequence>
<protein>
    <submittedName>
        <fullName evidence="3">Type IV secretion protein DotU</fullName>
    </submittedName>
</protein>
<keyword evidence="4" id="KW-1185">Reference proteome</keyword>